<protein>
    <submittedName>
        <fullName evidence="1">Uncharacterized protein</fullName>
    </submittedName>
</protein>
<name>A0A0C3NW15_PISTI</name>
<evidence type="ECO:0000313" key="2">
    <source>
        <dbReference type="Proteomes" id="UP000054217"/>
    </source>
</evidence>
<reference evidence="2" key="2">
    <citation type="submission" date="2015-01" db="EMBL/GenBank/DDBJ databases">
        <title>Evolutionary Origins and Diversification of the Mycorrhizal Mutualists.</title>
        <authorList>
            <consortium name="DOE Joint Genome Institute"/>
            <consortium name="Mycorrhizal Genomics Consortium"/>
            <person name="Kohler A."/>
            <person name="Kuo A."/>
            <person name="Nagy L.G."/>
            <person name="Floudas D."/>
            <person name="Copeland A."/>
            <person name="Barry K.W."/>
            <person name="Cichocki N."/>
            <person name="Veneault-Fourrey C."/>
            <person name="LaButti K."/>
            <person name="Lindquist E.A."/>
            <person name="Lipzen A."/>
            <person name="Lundell T."/>
            <person name="Morin E."/>
            <person name="Murat C."/>
            <person name="Riley R."/>
            <person name="Ohm R."/>
            <person name="Sun H."/>
            <person name="Tunlid A."/>
            <person name="Henrissat B."/>
            <person name="Grigoriev I.V."/>
            <person name="Hibbett D.S."/>
            <person name="Martin F."/>
        </authorList>
    </citation>
    <scope>NUCLEOTIDE SEQUENCE [LARGE SCALE GENOMIC DNA]</scope>
    <source>
        <strain evidence="2">Marx 270</strain>
    </source>
</reference>
<sequence length="91" mass="10360">RLGDIFCIGQSSLAGIASGTDIGVIRAMYLEREYAFSYMRMWLTTYFKRSLCNFQLGSGDFCSYFTRIVLDFVSPDHVPHDLLYILCVLLG</sequence>
<dbReference type="AlphaFoldDB" id="A0A0C3NW15"/>
<dbReference type="HOGENOM" id="CLU_2432953_0_0_1"/>
<organism evidence="1 2">
    <name type="scientific">Pisolithus tinctorius Marx 270</name>
    <dbReference type="NCBI Taxonomy" id="870435"/>
    <lineage>
        <taxon>Eukaryota</taxon>
        <taxon>Fungi</taxon>
        <taxon>Dikarya</taxon>
        <taxon>Basidiomycota</taxon>
        <taxon>Agaricomycotina</taxon>
        <taxon>Agaricomycetes</taxon>
        <taxon>Agaricomycetidae</taxon>
        <taxon>Boletales</taxon>
        <taxon>Sclerodermatineae</taxon>
        <taxon>Pisolithaceae</taxon>
        <taxon>Pisolithus</taxon>
    </lineage>
</organism>
<dbReference type="Proteomes" id="UP000054217">
    <property type="component" value="Unassembled WGS sequence"/>
</dbReference>
<gene>
    <name evidence="1" type="ORF">M404DRAFT_154698</name>
</gene>
<keyword evidence="2" id="KW-1185">Reference proteome</keyword>
<dbReference type="InParanoid" id="A0A0C3NW15"/>
<evidence type="ECO:0000313" key="1">
    <source>
        <dbReference type="EMBL" id="KIN99585.1"/>
    </source>
</evidence>
<reference evidence="1 2" key="1">
    <citation type="submission" date="2014-04" db="EMBL/GenBank/DDBJ databases">
        <authorList>
            <consortium name="DOE Joint Genome Institute"/>
            <person name="Kuo A."/>
            <person name="Kohler A."/>
            <person name="Costa M.D."/>
            <person name="Nagy L.G."/>
            <person name="Floudas D."/>
            <person name="Copeland A."/>
            <person name="Barry K.W."/>
            <person name="Cichocki N."/>
            <person name="Veneault-Fourrey C."/>
            <person name="LaButti K."/>
            <person name="Lindquist E.A."/>
            <person name="Lipzen A."/>
            <person name="Lundell T."/>
            <person name="Morin E."/>
            <person name="Murat C."/>
            <person name="Sun H."/>
            <person name="Tunlid A."/>
            <person name="Henrissat B."/>
            <person name="Grigoriev I.V."/>
            <person name="Hibbett D.S."/>
            <person name="Martin F."/>
            <person name="Nordberg H.P."/>
            <person name="Cantor M.N."/>
            <person name="Hua S.X."/>
        </authorList>
    </citation>
    <scope>NUCLEOTIDE SEQUENCE [LARGE SCALE GENOMIC DNA]</scope>
    <source>
        <strain evidence="1 2">Marx 270</strain>
    </source>
</reference>
<proteinExistence type="predicted"/>
<accession>A0A0C3NW15</accession>
<feature type="non-terminal residue" evidence="1">
    <location>
        <position position="1"/>
    </location>
</feature>
<dbReference type="EMBL" id="KN832003">
    <property type="protein sequence ID" value="KIN99585.1"/>
    <property type="molecule type" value="Genomic_DNA"/>
</dbReference>